<evidence type="ECO:0000313" key="1">
    <source>
        <dbReference type="EMBL" id="QJA96057.1"/>
    </source>
</evidence>
<dbReference type="AlphaFoldDB" id="A0A6M3LKZ2"/>
<protein>
    <submittedName>
        <fullName evidence="1">Uncharacterized protein</fullName>
    </submittedName>
</protein>
<name>A0A6M3LKZ2_9ZZZZ</name>
<gene>
    <name evidence="1" type="ORF">MM415B04950_0002</name>
</gene>
<sequence length="62" mass="7010">MSRLAITQRVRLLRHDAATHRANAADCPVKKWADERLEIAAKLEAEAAKLERQIKEPADVYA</sequence>
<accession>A0A6M3LKZ2</accession>
<organism evidence="1">
    <name type="scientific">viral metagenome</name>
    <dbReference type="NCBI Taxonomy" id="1070528"/>
    <lineage>
        <taxon>unclassified sequences</taxon>
        <taxon>metagenomes</taxon>
        <taxon>organismal metagenomes</taxon>
    </lineage>
</organism>
<dbReference type="EMBL" id="MT143367">
    <property type="protein sequence ID" value="QJA96057.1"/>
    <property type="molecule type" value="Genomic_DNA"/>
</dbReference>
<reference evidence="1" key="1">
    <citation type="submission" date="2020-03" db="EMBL/GenBank/DDBJ databases">
        <title>The deep terrestrial virosphere.</title>
        <authorList>
            <person name="Holmfeldt K."/>
            <person name="Nilsson E."/>
            <person name="Simone D."/>
            <person name="Lopez-Fernandez M."/>
            <person name="Wu X."/>
            <person name="de Brujin I."/>
            <person name="Lundin D."/>
            <person name="Andersson A."/>
            <person name="Bertilsson S."/>
            <person name="Dopson M."/>
        </authorList>
    </citation>
    <scope>NUCLEOTIDE SEQUENCE</scope>
    <source>
        <strain evidence="1">MM415B04950</strain>
    </source>
</reference>
<proteinExistence type="predicted"/>